<dbReference type="RefSeq" id="WP_133539068.1">
    <property type="nucleotide sequence ID" value="NZ_SNXI01000004.1"/>
</dbReference>
<dbReference type="Proteomes" id="UP000295531">
    <property type="component" value="Unassembled WGS sequence"/>
</dbReference>
<comment type="caution">
    <text evidence="2">The sequence shown here is derived from an EMBL/GenBank/DDBJ whole genome shotgun (WGS) entry which is preliminary data.</text>
</comment>
<keyword evidence="3" id="KW-1185">Reference proteome</keyword>
<feature type="transmembrane region" description="Helical" evidence="1">
    <location>
        <begin position="164"/>
        <end position="182"/>
    </location>
</feature>
<accession>A0A4V3CPU7</accession>
<evidence type="ECO:0000256" key="1">
    <source>
        <dbReference type="SAM" id="Phobius"/>
    </source>
</evidence>
<dbReference type="OrthoDB" id="6238589at2"/>
<evidence type="ECO:0000313" key="2">
    <source>
        <dbReference type="EMBL" id="TDP38962.1"/>
    </source>
</evidence>
<dbReference type="AlphaFoldDB" id="A0A4V3CPU7"/>
<sequence length="372" mass="41955">MQAAVGVFRECWGVKRPPVKAVQERAKSLGYRYAQLYFIAGNWWLSLAMAACADAVLGISAKVRPQAQCWILVKHGNGPLLIIWQQGRLHRVCQQSLTDCVAECNSAGACVEEQQYLQHGWVEPLPEPWADAVDVDYDRSQRLVALESLPQLALYRKPRRRWQWLVVLALLLTAAAGGWWMLAPVDTEHSKAQLEAVNAGAKGGRQRLPLAAVFEQVEHLAMRRWQGAWQLQSVELKGTHLTTRYHGYAPLALYSMQQTDVINSGANQQQPITRSQVQDISTVQQPSADQLSPWRSDALLRALLTENRPGLKIQRLGSQWQFNWQHWSLPQLRELSQRLAAVPLHLQKLSLIPSEQGWNGNLTLTNPPKVMP</sequence>
<name>A0A4V3CPU7_9GAMM</name>
<evidence type="ECO:0000313" key="3">
    <source>
        <dbReference type="Proteomes" id="UP000295531"/>
    </source>
</evidence>
<protein>
    <submittedName>
        <fullName evidence="2">Uncharacterized protein</fullName>
    </submittedName>
</protein>
<keyword evidence="1" id="KW-0472">Membrane</keyword>
<keyword evidence="1" id="KW-0812">Transmembrane</keyword>
<proteinExistence type="predicted"/>
<organism evidence="2 3">
    <name type="scientific">Idiomarina aquatica</name>
    <dbReference type="NCBI Taxonomy" id="1327752"/>
    <lineage>
        <taxon>Bacteria</taxon>
        <taxon>Pseudomonadati</taxon>
        <taxon>Pseudomonadota</taxon>
        <taxon>Gammaproteobacteria</taxon>
        <taxon>Alteromonadales</taxon>
        <taxon>Idiomarinaceae</taxon>
        <taxon>Idiomarina</taxon>
    </lineage>
</organism>
<keyword evidence="1" id="KW-1133">Transmembrane helix</keyword>
<feature type="transmembrane region" description="Helical" evidence="1">
    <location>
        <begin position="36"/>
        <end position="57"/>
    </location>
</feature>
<dbReference type="EMBL" id="SNXI01000004">
    <property type="protein sequence ID" value="TDP38962.1"/>
    <property type="molecule type" value="Genomic_DNA"/>
</dbReference>
<reference evidence="2 3" key="1">
    <citation type="submission" date="2019-03" db="EMBL/GenBank/DDBJ databases">
        <title>Freshwater and sediment microbial communities from various areas in North America, analyzing microbe dynamics in response to fracking.</title>
        <authorList>
            <person name="Lamendella R."/>
        </authorList>
    </citation>
    <scope>NUCLEOTIDE SEQUENCE [LARGE SCALE GENOMIC DNA]</scope>
    <source>
        <strain evidence="2 3">18_TX</strain>
    </source>
</reference>
<gene>
    <name evidence="2" type="ORF">DEU29_10462</name>
</gene>